<protein>
    <submittedName>
        <fullName evidence="2">Uncharacterized protein</fullName>
    </submittedName>
</protein>
<evidence type="ECO:0000313" key="3">
    <source>
        <dbReference type="Proteomes" id="UP000664132"/>
    </source>
</evidence>
<gene>
    <name evidence="2" type="ORF">IFR04_013143</name>
</gene>
<evidence type="ECO:0000313" key="2">
    <source>
        <dbReference type="EMBL" id="KAG4413708.1"/>
    </source>
</evidence>
<comment type="caution">
    <text evidence="2">The sequence shown here is derived from an EMBL/GenBank/DDBJ whole genome shotgun (WGS) entry which is preliminary data.</text>
</comment>
<feature type="region of interest" description="Disordered" evidence="1">
    <location>
        <begin position="1"/>
        <end position="91"/>
    </location>
</feature>
<dbReference type="OrthoDB" id="3558071at2759"/>
<sequence>MASKKSRRKAKKVKSSDLARSQKHKNQHEPQEEEEAEWVEQNMDDDAPNPEADRRCKSVADMEGNRENGSTKGVGRNHPLQKNGSNSYLLDSKSLGGSKAVQPHFDALDELEILAVGWLRLAAEGKLSSLEEQFGIYIEPEEFESIGERLRLVMRSQKASRGFQSGFMRD</sequence>
<name>A0A8H7T7E6_9HELO</name>
<proteinExistence type="predicted"/>
<keyword evidence="3" id="KW-1185">Reference proteome</keyword>
<organism evidence="2 3">
    <name type="scientific">Cadophora malorum</name>
    <dbReference type="NCBI Taxonomy" id="108018"/>
    <lineage>
        <taxon>Eukaryota</taxon>
        <taxon>Fungi</taxon>
        <taxon>Dikarya</taxon>
        <taxon>Ascomycota</taxon>
        <taxon>Pezizomycotina</taxon>
        <taxon>Leotiomycetes</taxon>
        <taxon>Helotiales</taxon>
        <taxon>Ploettnerulaceae</taxon>
        <taxon>Cadophora</taxon>
    </lineage>
</organism>
<dbReference type="EMBL" id="JAFJYH010000299">
    <property type="protein sequence ID" value="KAG4413708.1"/>
    <property type="molecule type" value="Genomic_DNA"/>
</dbReference>
<accession>A0A8H7T7E6</accession>
<evidence type="ECO:0000256" key="1">
    <source>
        <dbReference type="SAM" id="MobiDB-lite"/>
    </source>
</evidence>
<reference evidence="2" key="1">
    <citation type="submission" date="2021-02" db="EMBL/GenBank/DDBJ databases">
        <title>Genome sequence Cadophora malorum strain M34.</title>
        <authorList>
            <person name="Stefanovic E."/>
            <person name="Vu D."/>
            <person name="Scully C."/>
            <person name="Dijksterhuis J."/>
            <person name="Roader J."/>
            <person name="Houbraken J."/>
        </authorList>
    </citation>
    <scope>NUCLEOTIDE SEQUENCE</scope>
    <source>
        <strain evidence="2">M34</strain>
    </source>
</reference>
<feature type="compositionally biased region" description="Polar residues" evidence="1">
    <location>
        <begin position="80"/>
        <end position="89"/>
    </location>
</feature>
<feature type="compositionally biased region" description="Basic residues" evidence="1">
    <location>
        <begin position="1"/>
        <end position="13"/>
    </location>
</feature>
<feature type="compositionally biased region" description="Acidic residues" evidence="1">
    <location>
        <begin position="31"/>
        <end position="48"/>
    </location>
</feature>
<dbReference type="AlphaFoldDB" id="A0A8H7T7E6"/>
<feature type="compositionally biased region" description="Basic and acidic residues" evidence="1">
    <location>
        <begin position="51"/>
        <end position="66"/>
    </location>
</feature>
<dbReference type="Proteomes" id="UP000664132">
    <property type="component" value="Unassembled WGS sequence"/>
</dbReference>